<feature type="compositionally biased region" description="Polar residues" evidence="6">
    <location>
        <begin position="243"/>
        <end position="254"/>
    </location>
</feature>
<dbReference type="GO" id="GO:0051371">
    <property type="term" value="F:muscle alpha-actinin binding"/>
    <property type="evidence" value="ECO:0007669"/>
    <property type="project" value="TreeGrafter"/>
</dbReference>
<dbReference type="SMART" id="SM00132">
    <property type="entry name" value="LIM"/>
    <property type="match status" value="1"/>
</dbReference>
<dbReference type="GO" id="GO:0005912">
    <property type="term" value="C:adherens junction"/>
    <property type="evidence" value="ECO:0007669"/>
    <property type="project" value="TreeGrafter"/>
</dbReference>
<sequence length="707" mass="79913">MARAAGHDLHGDCLSCATCGNSLRNVGHHFIDVSQQFILTLHVLCSQCPVHCPLFNVHSSSESRVPLSVRPAVSPRRSGRMPRQWPPPKGLPINRYWQIDPIKQYDDKNKRESLSLSDMIIESEKEQQKRKKKERKDDTKQILVLAKNRTNIIYESEPLQSISAQEEPYLKQEDSRKTPEITISDDSPKIFENFTSPLPQEPTLSHAVSGSNIYRLSQAIDMSLPTSNIENQCLDQSKEPLTAQDTVSSKPQPNSISLSVPSTTDSSTSPIPIIRLTRRKSDGSSELCTRSHISPPPLTSRQSDTLSQLVPETTSISLPLHCNSALIESPVYSPFHEQSHSLIKPNVDVTEETENHIGDTNISSTLYNHQCQTKRLKKPLRRVDFSKATIIPDNGLWTNDSNIVDEIDILTQTSQRSESPLPHFDNMVSDFVKVSAPYDGDESELYDNKSDAPSTLNTDIEDEQESWMKEELELANKEELAMQNIEIMKTEVMEGDERWSPLMKNASEKEEWRKHAMELLNDEAQNEKDLAIVAALNKRLQGLRELEDDDRQKAIECIEQHQRNLEEQQEQLSTLLDSAIIFLKNFDAQAKNEVSTQSNNTGEVKIKSSSLVTNDRELATEGSRLETVLSIWNRIYPTVNMTIADWNALFTTKCVNCRFPIEAGDRWVEALGSAFHSNCFNCTRCHANLEGESFFAKNGQPFCKMHA</sequence>
<dbReference type="PANTHER" id="PTHR24214">
    <property type="entry name" value="PDZ AND LIM DOMAIN PROTEIN ZASP"/>
    <property type="match status" value="1"/>
</dbReference>
<evidence type="ECO:0000313" key="8">
    <source>
        <dbReference type="Proteomes" id="UP000095283"/>
    </source>
</evidence>
<name>A0A1I7XA61_HETBA</name>
<evidence type="ECO:0000256" key="2">
    <source>
        <dbReference type="ARBA" id="ARBA00022833"/>
    </source>
</evidence>
<dbReference type="SUPFAM" id="SSF57716">
    <property type="entry name" value="Glucocorticoid receptor-like (DNA-binding domain)"/>
    <property type="match status" value="1"/>
</dbReference>
<dbReference type="AlphaFoldDB" id="A0A1I7XA61"/>
<organism evidence="8 9">
    <name type="scientific">Heterorhabditis bacteriophora</name>
    <name type="common">Entomopathogenic nematode worm</name>
    <dbReference type="NCBI Taxonomy" id="37862"/>
    <lineage>
        <taxon>Eukaryota</taxon>
        <taxon>Metazoa</taxon>
        <taxon>Ecdysozoa</taxon>
        <taxon>Nematoda</taxon>
        <taxon>Chromadorea</taxon>
        <taxon>Rhabditida</taxon>
        <taxon>Rhabditina</taxon>
        <taxon>Rhabditomorpha</taxon>
        <taxon>Strongyloidea</taxon>
        <taxon>Heterorhabditidae</taxon>
        <taxon>Heterorhabditis</taxon>
    </lineage>
</organism>
<feature type="compositionally biased region" description="Low complexity" evidence="6">
    <location>
        <begin position="255"/>
        <end position="274"/>
    </location>
</feature>
<keyword evidence="1 4" id="KW-0479">Metal-binding</keyword>
<dbReference type="GO" id="GO:0061061">
    <property type="term" value="P:muscle structure development"/>
    <property type="evidence" value="ECO:0007669"/>
    <property type="project" value="TreeGrafter"/>
</dbReference>
<protein>
    <submittedName>
        <fullName evidence="9">LIM zinc-binding domain-containing protein</fullName>
    </submittedName>
</protein>
<dbReference type="FunFam" id="2.10.110.10:FF:000060">
    <property type="entry name" value="Uncharacterized protein, isoform Z"/>
    <property type="match status" value="1"/>
</dbReference>
<dbReference type="Gene3D" id="2.10.110.10">
    <property type="entry name" value="Cysteine Rich Protein"/>
    <property type="match status" value="1"/>
</dbReference>
<dbReference type="WBParaSite" id="Hba_14481">
    <property type="protein sequence ID" value="Hba_14481"/>
    <property type="gene ID" value="Hba_14481"/>
</dbReference>
<dbReference type="GO" id="GO:0030036">
    <property type="term" value="P:actin cytoskeleton organization"/>
    <property type="evidence" value="ECO:0007669"/>
    <property type="project" value="TreeGrafter"/>
</dbReference>
<evidence type="ECO:0000313" key="9">
    <source>
        <dbReference type="WBParaSite" id="Hba_14481"/>
    </source>
</evidence>
<dbReference type="InterPro" id="IPR050604">
    <property type="entry name" value="PDZ-LIM_domain"/>
</dbReference>
<dbReference type="Proteomes" id="UP000095283">
    <property type="component" value="Unplaced"/>
</dbReference>
<dbReference type="InterPro" id="IPR001781">
    <property type="entry name" value="Znf_LIM"/>
</dbReference>
<dbReference type="GO" id="GO:0031941">
    <property type="term" value="C:filamentous actin"/>
    <property type="evidence" value="ECO:0007669"/>
    <property type="project" value="TreeGrafter"/>
</dbReference>
<accession>A0A1I7XA61</accession>
<dbReference type="GO" id="GO:0046872">
    <property type="term" value="F:metal ion binding"/>
    <property type="evidence" value="ECO:0007669"/>
    <property type="project" value="UniProtKB-KW"/>
</dbReference>
<dbReference type="Pfam" id="PF00412">
    <property type="entry name" value="LIM"/>
    <property type="match status" value="1"/>
</dbReference>
<keyword evidence="5" id="KW-0175">Coiled coil</keyword>
<evidence type="ECO:0000256" key="5">
    <source>
        <dbReference type="SAM" id="Coils"/>
    </source>
</evidence>
<feature type="coiled-coil region" evidence="5">
    <location>
        <begin position="551"/>
        <end position="578"/>
    </location>
</feature>
<dbReference type="CDD" id="cd09461">
    <property type="entry name" value="LIM3_Enigma_like_1"/>
    <property type="match status" value="1"/>
</dbReference>
<keyword evidence="8" id="KW-1185">Reference proteome</keyword>
<feature type="compositionally biased region" description="Basic and acidic residues" evidence="6">
    <location>
        <begin position="168"/>
        <end position="179"/>
    </location>
</feature>
<keyword evidence="3 4" id="KW-0440">LIM domain</keyword>
<dbReference type="PANTHER" id="PTHR24214:SF38">
    <property type="entry name" value="PDZ AND LIM DOMAIN PROTEIN ZASP-RELATED"/>
    <property type="match status" value="1"/>
</dbReference>
<dbReference type="GO" id="GO:0030018">
    <property type="term" value="C:Z disc"/>
    <property type="evidence" value="ECO:0007669"/>
    <property type="project" value="TreeGrafter"/>
</dbReference>
<feature type="region of interest" description="Disordered" evidence="6">
    <location>
        <begin position="165"/>
        <end position="189"/>
    </location>
</feature>
<feature type="domain" description="LIM zinc-binding" evidence="7">
    <location>
        <begin position="652"/>
        <end position="707"/>
    </location>
</feature>
<keyword evidence="2 4" id="KW-0862">Zinc</keyword>
<proteinExistence type="predicted"/>
<evidence type="ECO:0000256" key="4">
    <source>
        <dbReference type="PROSITE-ProRule" id="PRU00125"/>
    </source>
</evidence>
<feature type="region of interest" description="Disordered" evidence="6">
    <location>
        <begin position="241"/>
        <end position="306"/>
    </location>
</feature>
<dbReference type="GO" id="GO:0003779">
    <property type="term" value="F:actin binding"/>
    <property type="evidence" value="ECO:0007669"/>
    <property type="project" value="TreeGrafter"/>
</dbReference>
<evidence type="ECO:0000256" key="6">
    <source>
        <dbReference type="SAM" id="MobiDB-lite"/>
    </source>
</evidence>
<evidence type="ECO:0000256" key="3">
    <source>
        <dbReference type="ARBA" id="ARBA00023038"/>
    </source>
</evidence>
<evidence type="ECO:0000259" key="7">
    <source>
        <dbReference type="PROSITE" id="PS50023"/>
    </source>
</evidence>
<evidence type="ECO:0000256" key="1">
    <source>
        <dbReference type="ARBA" id="ARBA00022723"/>
    </source>
</evidence>
<dbReference type="PROSITE" id="PS00478">
    <property type="entry name" value="LIM_DOMAIN_1"/>
    <property type="match status" value="1"/>
</dbReference>
<reference evidence="9" key="1">
    <citation type="submission" date="2016-11" db="UniProtKB">
        <authorList>
            <consortium name="WormBaseParasite"/>
        </authorList>
    </citation>
    <scope>IDENTIFICATION</scope>
</reference>
<dbReference type="GO" id="GO:0001725">
    <property type="term" value="C:stress fiber"/>
    <property type="evidence" value="ECO:0007669"/>
    <property type="project" value="TreeGrafter"/>
</dbReference>
<dbReference type="PROSITE" id="PS50023">
    <property type="entry name" value="LIM_DOMAIN_2"/>
    <property type="match status" value="1"/>
</dbReference>
<feature type="region of interest" description="Disordered" evidence="6">
    <location>
        <begin position="68"/>
        <end position="92"/>
    </location>
</feature>